<evidence type="ECO:0000256" key="1">
    <source>
        <dbReference type="ARBA" id="ARBA00001946"/>
    </source>
</evidence>
<evidence type="ECO:0000256" key="14">
    <source>
        <dbReference type="PROSITE-ProRule" id="PRU00706"/>
    </source>
</evidence>
<keyword evidence="6 13" id="KW-0808">Transferase</keyword>
<sequence>MERTFIMLKPDAIQRRLTGKIITRLEERGLKIVAAKMLQITRELAMEHYQEHKNKPFFNNLIDYITSAPVLALVIEGENSIKLTRKIVGATNPQEADPGTIRGDFALHTGRNIIHASDSPKSAEREIKLFFNEDEIYDYTMPDEKIIYEPGD</sequence>
<keyword evidence="12 13" id="KW-0546">Nucleotide metabolism</keyword>
<evidence type="ECO:0000259" key="17">
    <source>
        <dbReference type="SMART" id="SM00562"/>
    </source>
</evidence>
<evidence type="ECO:0000256" key="11">
    <source>
        <dbReference type="ARBA" id="ARBA00022842"/>
    </source>
</evidence>
<dbReference type="SUPFAM" id="SSF54919">
    <property type="entry name" value="Nucleoside diphosphate kinase, NDK"/>
    <property type="match status" value="1"/>
</dbReference>
<comment type="cofactor">
    <cofactor evidence="1 13">
        <name>Mg(2+)</name>
        <dbReference type="ChEBI" id="CHEBI:18420"/>
    </cofactor>
</comment>
<gene>
    <name evidence="13" type="primary">ndk</name>
    <name evidence="18" type="ORF">DPC56_06450</name>
</gene>
<keyword evidence="13" id="KW-0963">Cytoplasm</keyword>
<dbReference type="GO" id="GO:0005524">
    <property type="term" value="F:ATP binding"/>
    <property type="evidence" value="ECO:0007669"/>
    <property type="project" value="UniProtKB-UniRule"/>
</dbReference>
<feature type="binding site" evidence="13 14">
    <location>
        <position position="102"/>
    </location>
    <ligand>
        <name>ATP</name>
        <dbReference type="ChEBI" id="CHEBI:30616"/>
    </ligand>
</feature>
<evidence type="ECO:0000256" key="12">
    <source>
        <dbReference type="ARBA" id="ARBA00023080"/>
    </source>
</evidence>
<evidence type="ECO:0000313" key="19">
    <source>
        <dbReference type="Proteomes" id="UP000249782"/>
    </source>
</evidence>
<evidence type="ECO:0000256" key="5">
    <source>
        <dbReference type="ARBA" id="ARBA00022553"/>
    </source>
</evidence>
<comment type="function">
    <text evidence="13">Major role in the synthesis of nucleoside triphosphates other than ATP. The ATP gamma phosphate is transferred to the NDP beta phosphate via a ping-pong mechanism, using a phosphorylated active-site intermediate.</text>
</comment>
<comment type="subcellular location">
    <subcellularLocation>
        <location evidence="13">Cytoplasm</location>
    </subcellularLocation>
</comment>
<evidence type="ECO:0000256" key="15">
    <source>
        <dbReference type="RuleBase" id="RU004011"/>
    </source>
</evidence>
<dbReference type="HAMAP" id="MF_00451">
    <property type="entry name" value="NDP_kinase"/>
    <property type="match status" value="1"/>
</dbReference>
<evidence type="ECO:0000256" key="3">
    <source>
        <dbReference type="ARBA" id="ARBA00012966"/>
    </source>
</evidence>
<feature type="binding site" evidence="13 14">
    <location>
        <position position="85"/>
    </location>
    <ligand>
        <name>ATP</name>
        <dbReference type="ChEBI" id="CHEBI:30616"/>
    </ligand>
</feature>
<comment type="caution">
    <text evidence="18">The sequence shown here is derived from an EMBL/GenBank/DDBJ whole genome shotgun (WGS) entry which is preliminary data.</text>
</comment>
<organism evidence="18 19">
    <name type="scientific">Methanothermobacter tenebrarum</name>
    <dbReference type="NCBI Taxonomy" id="680118"/>
    <lineage>
        <taxon>Archaea</taxon>
        <taxon>Methanobacteriati</taxon>
        <taxon>Methanobacteriota</taxon>
        <taxon>Methanomada group</taxon>
        <taxon>Methanobacteria</taxon>
        <taxon>Methanobacteriales</taxon>
        <taxon>Methanobacteriaceae</taxon>
        <taxon>Methanothermobacter</taxon>
    </lineage>
</organism>
<protein>
    <recommendedName>
        <fullName evidence="4 13">Nucleoside diphosphate kinase</fullName>
        <shortName evidence="13">NDK</shortName>
        <shortName evidence="13">NDP kinase</shortName>
        <ecNumber evidence="3 13">2.7.4.6</ecNumber>
    </recommendedName>
    <alternativeName>
        <fullName evidence="13">Nucleoside-2-P kinase</fullName>
    </alternativeName>
</protein>
<dbReference type="GO" id="GO:0006183">
    <property type="term" value="P:GTP biosynthetic process"/>
    <property type="evidence" value="ECO:0007669"/>
    <property type="project" value="UniProtKB-UniRule"/>
</dbReference>
<keyword evidence="9 13" id="KW-0418">Kinase</keyword>
<feature type="active site" description="Pros-phosphohistidine intermediate" evidence="13 14">
    <location>
        <position position="115"/>
    </location>
</feature>
<evidence type="ECO:0000256" key="10">
    <source>
        <dbReference type="ARBA" id="ARBA00022840"/>
    </source>
</evidence>
<dbReference type="InterPro" id="IPR023005">
    <property type="entry name" value="Nucleoside_diP_kinase_AS"/>
</dbReference>
<evidence type="ECO:0000256" key="7">
    <source>
        <dbReference type="ARBA" id="ARBA00022723"/>
    </source>
</evidence>
<dbReference type="AlphaFoldDB" id="A0A328PEE3"/>
<dbReference type="PANTHER" id="PTHR11349">
    <property type="entry name" value="NUCLEOSIDE DIPHOSPHATE KINASE"/>
    <property type="match status" value="1"/>
</dbReference>
<dbReference type="CDD" id="cd04413">
    <property type="entry name" value="NDPk_I"/>
    <property type="match status" value="1"/>
</dbReference>
<comment type="similarity">
    <text evidence="2 13 14 15">Belongs to the NDK family.</text>
</comment>
<dbReference type="SMART" id="SM00562">
    <property type="entry name" value="NDK"/>
    <property type="match status" value="1"/>
</dbReference>
<evidence type="ECO:0000256" key="2">
    <source>
        <dbReference type="ARBA" id="ARBA00008142"/>
    </source>
</evidence>
<dbReference type="NCBIfam" id="NF001908">
    <property type="entry name" value="PRK00668.1"/>
    <property type="match status" value="1"/>
</dbReference>
<evidence type="ECO:0000256" key="16">
    <source>
        <dbReference type="RuleBase" id="RU004013"/>
    </source>
</evidence>
<keyword evidence="10 13" id="KW-0067">ATP-binding</keyword>
<dbReference type="OrthoDB" id="6874at2157"/>
<dbReference type="EMBL" id="QLOE01000008">
    <property type="protein sequence ID" value="RAO78742.1"/>
    <property type="molecule type" value="Genomic_DNA"/>
</dbReference>
<dbReference type="InterPro" id="IPR036850">
    <property type="entry name" value="NDK-like_dom_sf"/>
</dbReference>
<dbReference type="InterPro" id="IPR034907">
    <property type="entry name" value="NDK-like_dom"/>
</dbReference>
<comment type="catalytic activity">
    <reaction evidence="13 16">
        <text>a 2'-deoxyribonucleoside 5'-diphosphate + ATP = a 2'-deoxyribonucleoside 5'-triphosphate + ADP</text>
        <dbReference type="Rhea" id="RHEA:44640"/>
        <dbReference type="ChEBI" id="CHEBI:30616"/>
        <dbReference type="ChEBI" id="CHEBI:61560"/>
        <dbReference type="ChEBI" id="CHEBI:73316"/>
        <dbReference type="ChEBI" id="CHEBI:456216"/>
        <dbReference type="EC" id="2.7.4.6"/>
    </reaction>
</comment>
<evidence type="ECO:0000256" key="6">
    <source>
        <dbReference type="ARBA" id="ARBA00022679"/>
    </source>
</evidence>
<accession>A0A328PEE3</accession>
<evidence type="ECO:0000256" key="9">
    <source>
        <dbReference type="ARBA" id="ARBA00022777"/>
    </source>
</evidence>
<proteinExistence type="inferred from homology"/>
<feature type="binding site" evidence="13 14">
    <location>
        <position position="112"/>
    </location>
    <ligand>
        <name>ATP</name>
        <dbReference type="ChEBI" id="CHEBI:30616"/>
    </ligand>
</feature>
<dbReference type="GO" id="GO:0005737">
    <property type="term" value="C:cytoplasm"/>
    <property type="evidence" value="ECO:0007669"/>
    <property type="project" value="UniProtKB-SubCell"/>
</dbReference>
<keyword evidence="19" id="KW-1185">Reference proteome</keyword>
<feature type="binding site" evidence="13 14">
    <location>
        <position position="57"/>
    </location>
    <ligand>
        <name>ATP</name>
        <dbReference type="ChEBI" id="CHEBI:30616"/>
    </ligand>
</feature>
<feature type="binding site" evidence="13 14">
    <location>
        <position position="91"/>
    </location>
    <ligand>
        <name>ATP</name>
        <dbReference type="ChEBI" id="CHEBI:30616"/>
    </ligand>
</feature>
<evidence type="ECO:0000313" key="18">
    <source>
        <dbReference type="EMBL" id="RAO78742.1"/>
    </source>
</evidence>
<dbReference type="RefSeq" id="WP_112094259.1">
    <property type="nucleotide sequence ID" value="NZ_QLOE01000008.1"/>
</dbReference>
<dbReference type="Pfam" id="PF00334">
    <property type="entry name" value="NDK"/>
    <property type="match status" value="1"/>
</dbReference>
<dbReference type="FunFam" id="3.30.70.141:FF:000003">
    <property type="entry name" value="Nucleoside diphosphate kinase"/>
    <property type="match status" value="1"/>
</dbReference>
<name>A0A328PEE3_9EURY</name>
<dbReference type="GO" id="GO:0046872">
    <property type="term" value="F:metal ion binding"/>
    <property type="evidence" value="ECO:0007669"/>
    <property type="project" value="UniProtKB-KW"/>
</dbReference>
<comment type="catalytic activity">
    <reaction evidence="13">
        <text>a ribonucleoside 5'-diphosphate + ATP = a ribonucleoside 5'-triphosphate + ADP</text>
        <dbReference type="Rhea" id="RHEA:18113"/>
        <dbReference type="ChEBI" id="CHEBI:30616"/>
        <dbReference type="ChEBI" id="CHEBI:57930"/>
        <dbReference type="ChEBI" id="CHEBI:61557"/>
        <dbReference type="ChEBI" id="CHEBI:456216"/>
        <dbReference type="EC" id="2.7.4.6"/>
    </reaction>
</comment>
<feature type="domain" description="Nucleoside diphosphate kinase-like" evidence="17">
    <location>
        <begin position="1"/>
        <end position="138"/>
    </location>
</feature>
<evidence type="ECO:0000256" key="8">
    <source>
        <dbReference type="ARBA" id="ARBA00022741"/>
    </source>
</evidence>
<keyword evidence="7 13" id="KW-0479">Metal-binding</keyword>
<keyword evidence="5 13" id="KW-0597">Phosphoprotein</keyword>
<keyword evidence="8 13" id="KW-0547">Nucleotide-binding</keyword>
<dbReference type="PROSITE" id="PS51374">
    <property type="entry name" value="NDPK_LIKE"/>
    <property type="match status" value="1"/>
</dbReference>
<keyword evidence="11 13" id="KW-0460">Magnesium</keyword>
<dbReference type="EC" id="2.7.4.6" evidence="3 13"/>
<dbReference type="PROSITE" id="PS00469">
    <property type="entry name" value="NDPK"/>
    <property type="match status" value="1"/>
</dbReference>
<dbReference type="Proteomes" id="UP000249782">
    <property type="component" value="Unassembled WGS sequence"/>
</dbReference>
<dbReference type="InterPro" id="IPR001564">
    <property type="entry name" value="Nucleoside_diP_kinase"/>
</dbReference>
<dbReference type="GO" id="GO:0006228">
    <property type="term" value="P:UTP biosynthetic process"/>
    <property type="evidence" value="ECO:0007669"/>
    <property type="project" value="UniProtKB-UniRule"/>
</dbReference>
<dbReference type="GO" id="GO:0006241">
    <property type="term" value="P:CTP biosynthetic process"/>
    <property type="evidence" value="ECO:0007669"/>
    <property type="project" value="UniProtKB-UniRule"/>
</dbReference>
<feature type="binding site" evidence="13 14">
    <location>
        <position position="9"/>
    </location>
    <ligand>
        <name>ATP</name>
        <dbReference type="ChEBI" id="CHEBI:30616"/>
    </ligand>
</feature>
<reference evidence="18 19" key="1">
    <citation type="submission" date="2018-06" db="EMBL/GenBank/DDBJ databases">
        <title>Draft genome sequence of hyperthermophilic methanogen Methanothermobacter tenebrarum sp. MCM-B 1447.</title>
        <authorList>
            <person name="Pore S.D."/>
            <person name="Dagar S."/>
            <person name="Dhakephalkar P.K."/>
        </authorList>
    </citation>
    <scope>NUCLEOTIDE SEQUENCE [LARGE SCALE GENOMIC DNA]</scope>
    <source>
        <strain evidence="18 19">MCM B 1447</strain>
    </source>
</reference>
<dbReference type="PRINTS" id="PR01243">
    <property type="entry name" value="NUCDPKINASE"/>
</dbReference>
<evidence type="ECO:0000256" key="4">
    <source>
        <dbReference type="ARBA" id="ARBA00017632"/>
    </source>
</evidence>
<evidence type="ECO:0000256" key="13">
    <source>
        <dbReference type="HAMAP-Rule" id="MF_00451"/>
    </source>
</evidence>
<dbReference type="Gene3D" id="3.30.70.141">
    <property type="entry name" value="Nucleoside diphosphate kinase-like domain"/>
    <property type="match status" value="1"/>
</dbReference>
<dbReference type="GO" id="GO:0004550">
    <property type="term" value="F:nucleoside diphosphate kinase activity"/>
    <property type="evidence" value="ECO:0007669"/>
    <property type="project" value="UniProtKB-UniRule"/>
</dbReference>